<dbReference type="Pfam" id="PF00534">
    <property type="entry name" value="Glycos_transf_1"/>
    <property type="match status" value="1"/>
</dbReference>
<dbReference type="PROSITE" id="PS51257">
    <property type="entry name" value="PROKAR_LIPOPROTEIN"/>
    <property type="match status" value="1"/>
</dbReference>
<organism evidence="3 4">
    <name type="scientific">Candidatus Amesbacteria bacterium RIFOXYB1_FULL_44_23</name>
    <dbReference type="NCBI Taxonomy" id="1797263"/>
    <lineage>
        <taxon>Bacteria</taxon>
        <taxon>Candidatus Amesiibacteriota</taxon>
    </lineage>
</organism>
<dbReference type="AlphaFoldDB" id="A0A1F4ZRD4"/>
<gene>
    <name evidence="3" type="ORF">A2397_05090</name>
</gene>
<sequence>MSQDKPTVIHLIQSLGVGGCETALLRTLPYLPAFNHFILTLKKPGQLAGQFEKINVPVIQLKHSVELISFAKNKKAKLVITYMFHADFFGRIFQFFLNCPVVPYLRTTYNYPKYFPARIFEKVTSPFVRTYLANSPAVKTFYVQKLGVAKEKIRVIPNGIDLNQFRRSAKASNQMRRSLHIAREDFVILCMANFHPNKGHQFLIDAFGKLTADNVWLLLAGDGQTKTAMEKLAISSPKSDRIKFLGQRNDFSSLLSASDIFVLPTFFEGLSNALIGALAAGVAAVATDIPENRVLIVPNQTGLLFPVADTSALASQLNLLLSGSVLRSRLAASAKKKIADEYNIVTTSKELTKTLRELIDQP</sequence>
<feature type="domain" description="Glycosyl transferase family 1" evidence="1">
    <location>
        <begin position="174"/>
        <end position="336"/>
    </location>
</feature>
<evidence type="ECO:0000313" key="3">
    <source>
        <dbReference type="EMBL" id="OGD08942.1"/>
    </source>
</evidence>
<dbReference type="InterPro" id="IPR028098">
    <property type="entry name" value="Glyco_trans_4-like_N"/>
</dbReference>
<dbReference type="EMBL" id="MEXR01000044">
    <property type="protein sequence ID" value="OGD08942.1"/>
    <property type="molecule type" value="Genomic_DNA"/>
</dbReference>
<reference evidence="3 4" key="1">
    <citation type="journal article" date="2016" name="Nat. Commun.">
        <title>Thousands of microbial genomes shed light on interconnected biogeochemical processes in an aquifer system.</title>
        <authorList>
            <person name="Anantharaman K."/>
            <person name="Brown C.T."/>
            <person name="Hug L.A."/>
            <person name="Sharon I."/>
            <person name="Castelle C.J."/>
            <person name="Probst A.J."/>
            <person name="Thomas B.C."/>
            <person name="Singh A."/>
            <person name="Wilkins M.J."/>
            <person name="Karaoz U."/>
            <person name="Brodie E.L."/>
            <person name="Williams K.H."/>
            <person name="Hubbard S.S."/>
            <person name="Banfield J.F."/>
        </authorList>
    </citation>
    <scope>NUCLEOTIDE SEQUENCE [LARGE SCALE GENOMIC DNA]</scope>
</reference>
<protein>
    <recommendedName>
        <fullName evidence="5">Glycosyltransferase subfamily 4-like N-terminal domain-containing protein</fullName>
    </recommendedName>
</protein>
<proteinExistence type="predicted"/>
<dbReference type="Pfam" id="PF13439">
    <property type="entry name" value="Glyco_transf_4"/>
    <property type="match status" value="1"/>
</dbReference>
<dbReference type="Gene3D" id="3.40.50.2000">
    <property type="entry name" value="Glycogen Phosphorylase B"/>
    <property type="match status" value="2"/>
</dbReference>
<feature type="domain" description="Glycosyltransferase subfamily 4-like N-terminal" evidence="2">
    <location>
        <begin position="29"/>
        <end position="163"/>
    </location>
</feature>
<dbReference type="Proteomes" id="UP000176424">
    <property type="component" value="Unassembled WGS sequence"/>
</dbReference>
<dbReference type="PANTHER" id="PTHR12526">
    <property type="entry name" value="GLYCOSYLTRANSFERASE"/>
    <property type="match status" value="1"/>
</dbReference>
<name>A0A1F4ZRD4_9BACT</name>
<evidence type="ECO:0000313" key="4">
    <source>
        <dbReference type="Proteomes" id="UP000176424"/>
    </source>
</evidence>
<comment type="caution">
    <text evidence="3">The sequence shown here is derived from an EMBL/GenBank/DDBJ whole genome shotgun (WGS) entry which is preliminary data.</text>
</comment>
<dbReference type="InterPro" id="IPR001296">
    <property type="entry name" value="Glyco_trans_1"/>
</dbReference>
<evidence type="ECO:0000259" key="1">
    <source>
        <dbReference type="Pfam" id="PF00534"/>
    </source>
</evidence>
<dbReference type="STRING" id="1797263.A2397_05090"/>
<accession>A0A1F4ZRD4</accession>
<evidence type="ECO:0000259" key="2">
    <source>
        <dbReference type="Pfam" id="PF13439"/>
    </source>
</evidence>
<dbReference type="SUPFAM" id="SSF53756">
    <property type="entry name" value="UDP-Glycosyltransferase/glycogen phosphorylase"/>
    <property type="match status" value="1"/>
</dbReference>
<evidence type="ECO:0008006" key="5">
    <source>
        <dbReference type="Google" id="ProtNLM"/>
    </source>
</evidence>
<dbReference type="GO" id="GO:0016757">
    <property type="term" value="F:glycosyltransferase activity"/>
    <property type="evidence" value="ECO:0007669"/>
    <property type="project" value="InterPro"/>
</dbReference>